<organism evidence="5 6">
    <name type="scientific">Branchiibius hedensis</name>
    <dbReference type="NCBI Taxonomy" id="672460"/>
    <lineage>
        <taxon>Bacteria</taxon>
        <taxon>Bacillati</taxon>
        <taxon>Actinomycetota</taxon>
        <taxon>Actinomycetes</taxon>
        <taxon>Micrococcales</taxon>
        <taxon>Dermacoccaceae</taxon>
        <taxon>Branchiibius</taxon>
    </lineage>
</organism>
<dbReference type="AlphaFoldDB" id="A0A2Y8ZNI0"/>
<dbReference type="PANTHER" id="PTHR20854">
    <property type="entry name" value="INOSITOL MONOPHOSPHATASE"/>
    <property type="match status" value="1"/>
</dbReference>
<name>A0A2Y8ZNI0_9MICO</name>
<feature type="binding site" evidence="4">
    <location>
        <position position="106"/>
    </location>
    <ligand>
        <name>Mg(2+)</name>
        <dbReference type="ChEBI" id="CHEBI:18420"/>
        <label>1</label>
        <note>catalytic</note>
    </ligand>
</feature>
<evidence type="ECO:0000313" key="6">
    <source>
        <dbReference type="Proteomes" id="UP000250028"/>
    </source>
</evidence>
<dbReference type="GO" id="GO:0008934">
    <property type="term" value="F:inositol monophosphate 1-phosphatase activity"/>
    <property type="evidence" value="ECO:0007669"/>
    <property type="project" value="TreeGrafter"/>
</dbReference>
<dbReference type="SUPFAM" id="SSF56655">
    <property type="entry name" value="Carbohydrate phosphatase"/>
    <property type="match status" value="1"/>
</dbReference>
<keyword evidence="2" id="KW-0378">Hydrolase</keyword>
<feature type="binding site" evidence="4">
    <location>
        <position position="109"/>
    </location>
    <ligand>
        <name>Mg(2+)</name>
        <dbReference type="ChEBI" id="CHEBI:18420"/>
        <label>1</label>
        <note>catalytic</note>
    </ligand>
</feature>
<keyword evidence="6" id="KW-1185">Reference proteome</keyword>
<gene>
    <name evidence="5" type="ORF">SAMN04489750_0133</name>
</gene>
<dbReference type="EMBL" id="UESZ01000001">
    <property type="protein sequence ID" value="SSA32868.1"/>
    <property type="molecule type" value="Genomic_DNA"/>
</dbReference>
<evidence type="ECO:0000256" key="3">
    <source>
        <dbReference type="ARBA" id="ARBA00022842"/>
    </source>
</evidence>
<evidence type="ECO:0000256" key="4">
    <source>
        <dbReference type="PIRSR" id="PIRSR600760-2"/>
    </source>
</evidence>
<proteinExistence type="predicted"/>
<keyword evidence="1 4" id="KW-0479">Metal-binding</keyword>
<dbReference type="Proteomes" id="UP000250028">
    <property type="component" value="Unassembled WGS sequence"/>
</dbReference>
<dbReference type="InterPro" id="IPR020583">
    <property type="entry name" value="Inositol_monoP_metal-BS"/>
</dbReference>
<dbReference type="Pfam" id="PF00459">
    <property type="entry name" value="Inositol_P"/>
    <property type="match status" value="1"/>
</dbReference>
<feature type="binding site" evidence="4">
    <location>
        <position position="108"/>
    </location>
    <ligand>
        <name>Mg(2+)</name>
        <dbReference type="ChEBI" id="CHEBI:18420"/>
        <label>1</label>
        <note>catalytic</note>
    </ligand>
</feature>
<evidence type="ECO:0000313" key="5">
    <source>
        <dbReference type="EMBL" id="SSA32868.1"/>
    </source>
</evidence>
<dbReference type="Gene3D" id="3.30.540.10">
    <property type="entry name" value="Fructose-1,6-Bisphosphatase, subunit A, domain 1"/>
    <property type="match status" value="1"/>
</dbReference>
<dbReference type="PANTHER" id="PTHR20854:SF4">
    <property type="entry name" value="INOSITOL-1-MONOPHOSPHATASE-RELATED"/>
    <property type="match status" value="1"/>
</dbReference>
<accession>A0A2Y8ZNI0</accession>
<feature type="binding site" evidence="4">
    <location>
        <position position="83"/>
    </location>
    <ligand>
        <name>Mg(2+)</name>
        <dbReference type="ChEBI" id="CHEBI:18420"/>
        <label>1</label>
        <note>catalytic</note>
    </ligand>
</feature>
<dbReference type="GO" id="GO:0006020">
    <property type="term" value="P:inositol metabolic process"/>
    <property type="evidence" value="ECO:0007669"/>
    <property type="project" value="TreeGrafter"/>
</dbReference>
<evidence type="ECO:0000256" key="2">
    <source>
        <dbReference type="ARBA" id="ARBA00022801"/>
    </source>
</evidence>
<dbReference type="GO" id="GO:0007165">
    <property type="term" value="P:signal transduction"/>
    <property type="evidence" value="ECO:0007669"/>
    <property type="project" value="TreeGrafter"/>
</dbReference>
<keyword evidence="3 4" id="KW-0460">Magnesium</keyword>
<evidence type="ECO:0000256" key="1">
    <source>
        <dbReference type="ARBA" id="ARBA00022723"/>
    </source>
</evidence>
<comment type="cofactor">
    <cofactor evidence="4">
        <name>Mg(2+)</name>
        <dbReference type="ChEBI" id="CHEBI:18420"/>
    </cofactor>
</comment>
<dbReference type="PROSITE" id="PS00629">
    <property type="entry name" value="IMP_1"/>
    <property type="match status" value="1"/>
</dbReference>
<reference evidence="6" key="1">
    <citation type="submission" date="2016-10" db="EMBL/GenBank/DDBJ databases">
        <authorList>
            <person name="Varghese N."/>
            <person name="Submissions S."/>
        </authorList>
    </citation>
    <scope>NUCLEOTIDE SEQUENCE [LARGE SCALE GENOMIC DNA]</scope>
    <source>
        <strain evidence="6">DSM 22951</strain>
    </source>
</reference>
<dbReference type="Gene3D" id="3.40.190.80">
    <property type="match status" value="1"/>
</dbReference>
<dbReference type="PRINTS" id="PR00377">
    <property type="entry name" value="IMPHPHTASES"/>
</dbReference>
<sequence length="271" mass="29622">MKSYRRCVDNWIGHSWTVQTAQVLELLQDVAERIVRPRFRSLSDEQVMEKNPGDLVTVADREAEVAITEVLRSAYPDALIVGEEAVAADPAILGRAGSAGHWFTVDPIDGTKNFVHGSPDHALMVAELDGPTVLRSWIWQPEHQLAYVAERGAGAWCGERRLAIGPVRREPDGRTSWRREVGQSLGGDLPPLSLTWASCGIDYPKLVEAETDYIVYGGTMPWDHAPGSLLLAEAGGVTGYPDLTLYNPTSLRKPLIAAGSQAIFEQVAPKV</sequence>
<feature type="binding site" evidence="4">
    <location>
        <position position="223"/>
    </location>
    <ligand>
        <name>Mg(2+)</name>
        <dbReference type="ChEBI" id="CHEBI:18420"/>
        <label>1</label>
        <note>catalytic</note>
    </ligand>
</feature>
<dbReference type="GO" id="GO:0046872">
    <property type="term" value="F:metal ion binding"/>
    <property type="evidence" value="ECO:0007669"/>
    <property type="project" value="UniProtKB-KW"/>
</dbReference>
<dbReference type="InterPro" id="IPR000760">
    <property type="entry name" value="Inositol_monophosphatase-like"/>
</dbReference>
<protein>
    <submittedName>
        <fullName evidence="5">Fructose-1,6-bisphosphatase</fullName>
    </submittedName>
</protein>